<evidence type="ECO:0000313" key="3">
    <source>
        <dbReference type="Proteomes" id="UP000317998"/>
    </source>
</evidence>
<keyword evidence="3" id="KW-1185">Reference proteome</keyword>
<dbReference type="InterPro" id="IPR036388">
    <property type="entry name" value="WH-like_DNA-bd_sf"/>
</dbReference>
<dbReference type="EMBL" id="VFOM01000001">
    <property type="protein sequence ID" value="TQL47536.1"/>
    <property type="molecule type" value="Genomic_DNA"/>
</dbReference>
<keyword evidence="2" id="KW-0238">DNA-binding</keyword>
<dbReference type="PANTHER" id="PTHR33164">
    <property type="entry name" value="TRANSCRIPTIONAL REGULATOR, MARR FAMILY"/>
    <property type="match status" value="1"/>
</dbReference>
<evidence type="ECO:0000313" key="2">
    <source>
        <dbReference type="EMBL" id="TQL47536.1"/>
    </source>
</evidence>
<evidence type="ECO:0000259" key="1">
    <source>
        <dbReference type="PROSITE" id="PS50995"/>
    </source>
</evidence>
<dbReference type="InterPro" id="IPR036390">
    <property type="entry name" value="WH_DNA-bd_sf"/>
</dbReference>
<dbReference type="SUPFAM" id="SSF46785">
    <property type="entry name" value="Winged helix' DNA-binding domain"/>
    <property type="match status" value="1"/>
</dbReference>
<dbReference type="PROSITE" id="PS50995">
    <property type="entry name" value="HTH_MARR_2"/>
    <property type="match status" value="1"/>
</dbReference>
<dbReference type="SMART" id="SM00347">
    <property type="entry name" value="HTH_MARR"/>
    <property type="match status" value="1"/>
</dbReference>
<accession>A0A542YHJ2</accession>
<dbReference type="Proteomes" id="UP000317998">
    <property type="component" value="Unassembled WGS sequence"/>
</dbReference>
<protein>
    <submittedName>
        <fullName evidence="2">DNA-binding MarR family transcriptional regulator</fullName>
    </submittedName>
</protein>
<feature type="domain" description="HTH marR-type" evidence="1">
    <location>
        <begin position="12"/>
        <end position="144"/>
    </location>
</feature>
<comment type="caution">
    <text evidence="2">The sequence shown here is derived from an EMBL/GenBank/DDBJ whole genome shotgun (WGS) entry which is preliminary data.</text>
</comment>
<proteinExistence type="predicted"/>
<gene>
    <name evidence="2" type="ORF">FB562_0600</name>
</gene>
<dbReference type="InterPro" id="IPR039422">
    <property type="entry name" value="MarR/SlyA-like"/>
</dbReference>
<reference evidence="2 3" key="1">
    <citation type="submission" date="2019-06" db="EMBL/GenBank/DDBJ databases">
        <title>Sequencing the genomes of 1000 actinobacteria strains.</title>
        <authorList>
            <person name="Klenk H.-P."/>
        </authorList>
    </citation>
    <scope>NUCLEOTIDE SEQUENCE [LARGE SCALE GENOMIC DNA]</scope>
    <source>
        <strain evidence="2 3">DSM 26477</strain>
    </source>
</reference>
<dbReference type="Gene3D" id="1.10.10.10">
    <property type="entry name" value="Winged helix-like DNA-binding domain superfamily/Winged helix DNA-binding domain"/>
    <property type="match status" value="1"/>
</dbReference>
<dbReference type="GO" id="GO:0003700">
    <property type="term" value="F:DNA-binding transcription factor activity"/>
    <property type="evidence" value="ECO:0007669"/>
    <property type="project" value="InterPro"/>
</dbReference>
<sequence>MTSDRLRATELHTDIGFLLARASARANAAANRALAPLDLKVRSYSVLAIAASTIPASQRELASLLELDPSQVVALVDALEEKGLVERQPDSSDRRVKIVVATPSGRALFEQAREATTGAERFAYGRIEEADRIRLRLLLQMTFGDEGAEELVAAVPAARSR</sequence>
<dbReference type="PRINTS" id="PR00598">
    <property type="entry name" value="HTHMARR"/>
</dbReference>
<dbReference type="AlphaFoldDB" id="A0A542YHJ2"/>
<dbReference type="Pfam" id="PF01047">
    <property type="entry name" value="MarR"/>
    <property type="match status" value="1"/>
</dbReference>
<dbReference type="GO" id="GO:0006950">
    <property type="term" value="P:response to stress"/>
    <property type="evidence" value="ECO:0007669"/>
    <property type="project" value="TreeGrafter"/>
</dbReference>
<dbReference type="GO" id="GO:0003677">
    <property type="term" value="F:DNA binding"/>
    <property type="evidence" value="ECO:0007669"/>
    <property type="project" value="UniProtKB-KW"/>
</dbReference>
<dbReference type="InterPro" id="IPR000835">
    <property type="entry name" value="HTH_MarR-typ"/>
</dbReference>
<name>A0A542YHJ2_9MICO</name>
<organism evidence="2 3">
    <name type="scientific">Homoserinimonas aerilata</name>
    <dbReference type="NCBI Taxonomy" id="1162970"/>
    <lineage>
        <taxon>Bacteria</taxon>
        <taxon>Bacillati</taxon>
        <taxon>Actinomycetota</taxon>
        <taxon>Actinomycetes</taxon>
        <taxon>Micrococcales</taxon>
        <taxon>Microbacteriaceae</taxon>
        <taxon>Homoserinimonas</taxon>
    </lineage>
</organism>
<dbReference type="OrthoDB" id="8635520at2"/>
<dbReference type="PANTHER" id="PTHR33164:SF99">
    <property type="entry name" value="MARR FAMILY REGULATORY PROTEIN"/>
    <property type="match status" value="1"/>
</dbReference>
<dbReference type="RefSeq" id="WP_141879774.1">
    <property type="nucleotide sequence ID" value="NZ_VFOM01000001.1"/>
</dbReference>